<reference evidence="2" key="1">
    <citation type="submission" date="2023-06" db="EMBL/GenBank/DDBJ databases">
        <authorList>
            <consortium name="Lawrence Berkeley National Laboratory"/>
            <person name="Ahrendt S."/>
            <person name="Sahu N."/>
            <person name="Indic B."/>
            <person name="Wong-Bajracharya J."/>
            <person name="Merenyi Z."/>
            <person name="Ke H.-M."/>
            <person name="Monk M."/>
            <person name="Kocsube S."/>
            <person name="Drula E."/>
            <person name="Lipzen A."/>
            <person name="Balint B."/>
            <person name="Henrissat B."/>
            <person name="Andreopoulos B."/>
            <person name="Martin F.M."/>
            <person name="Harder C.B."/>
            <person name="Rigling D."/>
            <person name="Ford K.L."/>
            <person name="Foster G.D."/>
            <person name="Pangilinan J."/>
            <person name="Papanicolaou A."/>
            <person name="Barry K."/>
            <person name="LaButti K."/>
            <person name="Viragh M."/>
            <person name="Koriabine M."/>
            <person name="Yan M."/>
            <person name="Riley R."/>
            <person name="Champramary S."/>
            <person name="Plett K.L."/>
            <person name="Tsai I.J."/>
            <person name="Slot J."/>
            <person name="Sipos G."/>
            <person name="Plett J."/>
            <person name="Nagy L.G."/>
            <person name="Grigoriev I.V."/>
        </authorList>
    </citation>
    <scope>NUCLEOTIDE SEQUENCE</scope>
    <source>
        <strain evidence="2">CCBAS 213</strain>
    </source>
</reference>
<comment type="caution">
    <text evidence="2">The sequence shown here is derived from an EMBL/GenBank/DDBJ whole genome shotgun (WGS) entry which is preliminary data.</text>
</comment>
<proteinExistence type="predicted"/>
<gene>
    <name evidence="2" type="ORF">EV420DRAFT_1637241</name>
</gene>
<organism evidence="2 3">
    <name type="scientific">Armillaria tabescens</name>
    <name type="common">Ringless honey mushroom</name>
    <name type="synonym">Agaricus tabescens</name>
    <dbReference type="NCBI Taxonomy" id="1929756"/>
    <lineage>
        <taxon>Eukaryota</taxon>
        <taxon>Fungi</taxon>
        <taxon>Dikarya</taxon>
        <taxon>Basidiomycota</taxon>
        <taxon>Agaricomycotina</taxon>
        <taxon>Agaricomycetes</taxon>
        <taxon>Agaricomycetidae</taxon>
        <taxon>Agaricales</taxon>
        <taxon>Marasmiineae</taxon>
        <taxon>Physalacriaceae</taxon>
        <taxon>Desarmillaria</taxon>
    </lineage>
</organism>
<dbReference type="GeneID" id="85360229"/>
<dbReference type="AlphaFoldDB" id="A0AA39NG86"/>
<accession>A0AA39NG86</accession>
<feature type="compositionally biased region" description="Polar residues" evidence="1">
    <location>
        <begin position="204"/>
        <end position="215"/>
    </location>
</feature>
<dbReference type="Proteomes" id="UP001175211">
    <property type="component" value="Unassembled WGS sequence"/>
</dbReference>
<feature type="compositionally biased region" description="Low complexity" evidence="1">
    <location>
        <begin position="160"/>
        <end position="173"/>
    </location>
</feature>
<dbReference type="RefSeq" id="XP_060336124.1">
    <property type="nucleotide sequence ID" value="XM_060476681.1"/>
</dbReference>
<evidence type="ECO:0000256" key="1">
    <source>
        <dbReference type="SAM" id="MobiDB-lite"/>
    </source>
</evidence>
<feature type="region of interest" description="Disordered" evidence="1">
    <location>
        <begin position="203"/>
        <end position="224"/>
    </location>
</feature>
<sequence length="250" mass="28049">MDDDRSVFNSPILYSALSSSSSRHLIQPDIDAGLLTLSDYKTLQNYFNKKPISAPNVWSVAIGVLAIQTIRLFDRQATPFWRKPWTFAVVTGASAAPLIYFRKVDLDMQNDVLQRLENPEGVKQTYINAKARFAHAAAPNFEPHPDEPPPALGHRPMPLASSTPSPAPTTASSRWEQIRAANARNPGMSSWDTLRQNHERVSIKRTQSGGSSNPDEFTRDDQATEQARFDALLEQERNFGQNVNEFQKKK</sequence>
<evidence type="ECO:0000313" key="2">
    <source>
        <dbReference type="EMBL" id="KAK0465076.1"/>
    </source>
</evidence>
<protein>
    <submittedName>
        <fullName evidence="2">Uncharacterized protein</fullName>
    </submittedName>
</protein>
<dbReference type="EMBL" id="JAUEPS010000005">
    <property type="protein sequence ID" value="KAK0465076.1"/>
    <property type="molecule type" value="Genomic_DNA"/>
</dbReference>
<keyword evidence="3" id="KW-1185">Reference proteome</keyword>
<evidence type="ECO:0000313" key="3">
    <source>
        <dbReference type="Proteomes" id="UP001175211"/>
    </source>
</evidence>
<name>A0AA39NG86_ARMTA</name>
<feature type="region of interest" description="Disordered" evidence="1">
    <location>
        <begin position="139"/>
        <end position="173"/>
    </location>
</feature>